<dbReference type="GO" id="GO:0022857">
    <property type="term" value="F:transmembrane transporter activity"/>
    <property type="evidence" value="ECO:0007669"/>
    <property type="project" value="InterPro"/>
</dbReference>
<organism evidence="3 4">
    <name type="scientific">Halocalculus aciditolerans</name>
    <dbReference type="NCBI Taxonomy" id="1383812"/>
    <lineage>
        <taxon>Archaea</taxon>
        <taxon>Methanobacteriati</taxon>
        <taxon>Methanobacteriota</taxon>
        <taxon>Stenosarchaea group</taxon>
        <taxon>Halobacteria</taxon>
        <taxon>Halobacteriales</taxon>
        <taxon>Halobacteriaceae</taxon>
        <taxon>Halocalculus</taxon>
    </lineage>
</organism>
<feature type="transmembrane region" description="Helical" evidence="1">
    <location>
        <begin position="318"/>
        <end position="336"/>
    </location>
</feature>
<feature type="transmembrane region" description="Helical" evidence="1">
    <location>
        <begin position="178"/>
        <end position="197"/>
    </location>
</feature>
<evidence type="ECO:0000313" key="4">
    <source>
        <dbReference type="Proteomes" id="UP000607197"/>
    </source>
</evidence>
<feature type="domain" description="Major facilitator superfamily (MFS) profile" evidence="2">
    <location>
        <begin position="1"/>
        <end position="434"/>
    </location>
</feature>
<keyword evidence="1" id="KW-0472">Membrane</keyword>
<dbReference type="InterPro" id="IPR036259">
    <property type="entry name" value="MFS_trans_sf"/>
</dbReference>
<dbReference type="InterPro" id="IPR011701">
    <property type="entry name" value="MFS"/>
</dbReference>
<name>A0A830FHY3_9EURY</name>
<feature type="transmembrane region" description="Helical" evidence="1">
    <location>
        <begin position="283"/>
        <end position="306"/>
    </location>
</feature>
<evidence type="ECO:0000259" key="2">
    <source>
        <dbReference type="PROSITE" id="PS50850"/>
    </source>
</evidence>
<dbReference type="RefSeq" id="WP_188977309.1">
    <property type="nucleotide sequence ID" value="NZ_BMPG01000002.1"/>
</dbReference>
<dbReference type="AlphaFoldDB" id="A0A830FHY3"/>
<dbReference type="PROSITE" id="PS50850">
    <property type="entry name" value="MFS"/>
    <property type="match status" value="1"/>
</dbReference>
<dbReference type="EMBL" id="BMPG01000002">
    <property type="protein sequence ID" value="GGL56937.1"/>
    <property type="molecule type" value="Genomic_DNA"/>
</dbReference>
<sequence length="436" mass="44601">MSDSPPGATATDAPADAWLYAWAGANVAIGVASLLVPLYVVQLGGDAFALGVLWFATSIAMAPSAVVVGPVVDRLGNHRRLVLAGFLGVAAALAALPFLHTVPAVVLVDAALWFAVAGVTPVLTTLALADVPERRWNARLARLNKYQGYGWAGGLVLGAVWTSALAGRLSSLAVQRSLLGVATVVVAVSTLVAARTLPRAEGADDSRLRRRPSRRAVRAVFSPLLPGRVVSIVRSSDPRALLTGVSRPLAAYFAAVTVFFVGFSVFSAPLPDFLTTAGFGDDAVFALYVVSSLASAVCYVAAGELADRYDLRVLQSSALGLRGLVFPVVAAAGYGLRASPTGLLVVGVTFALVGVSWAVIAVTANSLVARYANRENRGAALGLYTALSSVAGGVGGLLGGWLAATYAYFTTFALAGGLVVAGAGVVLALDRVEPGA</sequence>
<dbReference type="Pfam" id="PF07690">
    <property type="entry name" value="MFS_1"/>
    <property type="match status" value="2"/>
</dbReference>
<dbReference type="Gene3D" id="1.20.1250.20">
    <property type="entry name" value="MFS general substrate transporter like domains"/>
    <property type="match status" value="1"/>
</dbReference>
<feature type="transmembrane region" description="Helical" evidence="1">
    <location>
        <begin position="408"/>
        <end position="429"/>
    </location>
</feature>
<feature type="transmembrane region" description="Helical" evidence="1">
    <location>
        <begin position="111"/>
        <end position="129"/>
    </location>
</feature>
<feature type="transmembrane region" description="Helical" evidence="1">
    <location>
        <begin position="381"/>
        <end position="402"/>
    </location>
</feature>
<feature type="transmembrane region" description="Helical" evidence="1">
    <location>
        <begin position="81"/>
        <end position="99"/>
    </location>
</feature>
<feature type="transmembrane region" description="Helical" evidence="1">
    <location>
        <begin position="249"/>
        <end position="271"/>
    </location>
</feature>
<evidence type="ECO:0000256" key="1">
    <source>
        <dbReference type="SAM" id="Phobius"/>
    </source>
</evidence>
<keyword evidence="1" id="KW-1133">Transmembrane helix</keyword>
<keyword evidence="1" id="KW-0812">Transmembrane</keyword>
<keyword evidence="4" id="KW-1185">Reference proteome</keyword>
<protein>
    <recommendedName>
        <fullName evidence="2">Major facilitator superfamily (MFS) profile domain-containing protein</fullName>
    </recommendedName>
</protein>
<dbReference type="PANTHER" id="PTHR23518">
    <property type="entry name" value="C-METHYLTRANSFERASE"/>
    <property type="match status" value="1"/>
</dbReference>
<feature type="transmembrane region" description="Helical" evidence="1">
    <location>
        <begin position="20"/>
        <end position="41"/>
    </location>
</feature>
<dbReference type="Proteomes" id="UP000607197">
    <property type="component" value="Unassembled WGS sequence"/>
</dbReference>
<evidence type="ECO:0000313" key="3">
    <source>
        <dbReference type="EMBL" id="GGL56937.1"/>
    </source>
</evidence>
<gene>
    <name evidence="3" type="ORF">GCM10009039_13850</name>
</gene>
<feature type="transmembrane region" description="Helical" evidence="1">
    <location>
        <begin position="47"/>
        <end position="69"/>
    </location>
</feature>
<dbReference type="InterPro" id="IPR020846">
    <property type="entry name" value="MFS_dom"/>
</dbReference>
<dbReference type="OrthoDB" id="86286at2157"/>
<comment type="caution">
    <text evidence="3">The sequence shown here is derived from an EMBL/GenBank/DDBJ whole genome shotgun (WGS) entry which is preliminary data.</text>
</comment>
<reference evidence="3" key="1">
    <citation type="journal article" date="2014" name="Int. J. Syst. Evol. Microbiol.">
        <title>Complete genome sequence of Corynebacterium casei LMG S-19264T (=DSM 44701T), isolated from a smear-ripened cheese.</title>
        <authorList>
            <consortium name="US DOE Joint Genome Institute (JGI-PGF)"/>
            <person name="Walter F."/>
            <person name="Albersmeier A."/>
            <person name="Kalinowski J."/>
            <person name="Ruckert C."/>
        </authorList>
    </citation>
    <scope>NUCLEOTIDE SEQUENCE</scope>
    <source>
        <strain evidence="3">JCM 19596</strain>
    </source>
</reference>
<proteinExistence type="predicted"/>
<accession>A0A830FHY3</accession>
<reference evidence="3" key="2">
    <citation type="submission" date="2020-09" db="EMBL/GenBank/DDBJ databases">
        <authorList>
            <person name="Sun Q."/>
            <person name="Ohkuma M."/>
        </authorList>
    </citation>
    <scope>NUCLEOTIDE SEQUENCE</scope>
    <source>
        <strain evidence="3">JCM 19596</strain>
    </source>
</reference>
<dbReference type="SUPFAM" id="SSF103473">
    <property type="entry name" value="MFS general substrate transporter"/>
    <property type="match status" value="1"/>
</dbReference>
<feature type="transmembrane region" description="Helical" evidence="1">
    <location>
        <begin position="149"/>
        <end position="166"/>
    </location>
</feature>
<dbReference type="PANTHER" id="PTHR23518:SF2">
    <property type="entry name" value="MAJOR FACILITATOR SUPERFAMILY TRANSPORTER"/>
    <property type="match status" value="1"/>
</dbReference>
<feature type="transmembrane region" description="Helical" evidence="1">
    <location>
        <begin position="342"/>
        <end position="369"/>
    </location>
</feature>